<dbReference type="GO" id="GO:0010133">
    <property type="term" value="P:L-proline catabolic process to L-glutamate"/>
    <property type="evidence" value="ECO:0007669"/>
    <property type="project" value="TreeGrafter"/>
</dbReference>
<dbReference type="InterPro" id="IPR029041">
    <property type="entry name" value="FAD-linked_oxidoreductase-like"/>
</dbReference>
<dbReference type="GO" id="GO:0004657">
    <property type="term" value="F:proline dehydrogenase activity"/>
    <property type="evidence" value="ECO:0007669"/>
    <property type="project" value="InterPro"/>
</dbReference>
<name>A0A2S9WST0_9FLAO</name>
<proteinExistence type="predicted"/>
<dbReference type="Gene3D" id="3.20.20.220">
    <property type="match status" value="1"/>
</dbReference>
<evidence type="ECO:0000256" key="1">
    <source>
        <dbReference type="ARBA" id="ARBA00023002"/>
    </source>
</evidence>
<dbReference type="InterPro" id="IPR015659">
    <property type="entry name" value="Proline_oxidase"/>
</dbReference>
<evidence type="ECO:0000313" key="3">
    <source>
        <dbReference type="EMBL" id="PRP66544.1"/>
    </source>
</evidence>
<dbReference type="EMBL" id="MQUC01000003">
    <property type="protein sequence ID" value="PRP66544.1"/>
    <property type="molecule type" value="Genomic_DNA"/>
</dbReference>
<keyword evidence="4" id="KW-1185">Reference proteome</keyword>
<evidence type="ECO:0000259" key="2">
    <source>
        <dbReference type="Pfam" id="PF01619"/>
    </source>
</evidence>
<reference evidence="3 4" key="1">
    <citation type="submission" date="2016-11" db="EMBL/GenBank/DDBJ databases">
        <title>Trade-off between light-utilization and light-protection in marine flavobacteria.</title>
        <authorList>
            <person name="Kumagai Y."/>
        </authorList>
    </citation>
    <scope>NUCLEOTIDE SEQUENCE [LARGE SCALE GENOMIC DNA]</scope>
    <source>
        <strain evidence="3 4">JCM 17109</strain>
    </source>
</reference>
<dbReference type="OrthoDB" id="1401444at2"/>
<keyword evidence="1" id="KW-0560">Oxidoreductase</keyword>
<dbReference type="SUPFAM" id="SSF51730">
    <property type="entry name" value="FAD-linked oxidoreductase"/>
    <property type="match status" value="1"/>
</dbReference>
<accession>A0A2S9WST0</accession>
<dbReference type="Proteomes" id="UP000239532">
    <property type="component" value="Unassembled WGS sequence"/>
</dbReference>
<dbReference type="PANTHER" id="PTHR13914:SF0">
    <property type="entry name" value="PROLINE DEHYDROGENASE 1, MITOCHONDRIAL"/>
    <property type="match status" value="1"/>
</dbReference>
<dbReference type="AlphaFoldDB" id="A0A2S9WST0"/>
<dbReference type="RefSeq" id="WP_105982363.1">
    <property type="nucleotide sequence ID" value="NZ_MQUC01000003.1"/>
</dbReference>
<feature type="domain" description="Proline dehydrogenase" evidence="2">
    <location>
        <begin position="79"/>
        <end position="373"/>
    </location>
</feature>
<sequence>MNKQFFEDTKTAFALKSNADLKKSRFIFSMMGQQWLVNLGSKLTMTGLKLGLPIKGLIRNTIFDQFCGGTTEDECMPIVENMYTKGVSSILDYSVEGKENEADFDSVVGKKLTLIHAAAVNEALPFEVVKPTGLGRFYIWQKVSEGKELTAPEQLEWERIVNRVDLLCKTAVDSEVMLLFDGEESWMQDAADALVRDMMQSYNKDKAYIYNTVQCYRWDRLQYIENLYQNAKANNFIAGAKIVRGAYMEKERERAEELNYPSPICKDKAATDQMFNDVMNFILDHLDTIKLCLGTHNEESTLAAMEFMKEKGVDPRSGDVWFGQLYGMSDNLTFNLAEADHNVFKILPFGPINDVMPYLIRRAQENTSVAGQVGRELNLINKEIKRRGI</sequence>
<evidence type="ECO:0000313" key="4">
    <source>
        <dbReference type="Proteomes" id="UP000239532"/>
    </source>
</evidence>
<protein>
    <submittedName>
        <fullName evidence="3">Proline dehydrogenase</fullName>
    </submittedName>
</protein>
<dbReference type="InterPro" id="IPR002872">
    <property type="entry name" value="Proline_DH_dom"/>
</dbReference>
<organism evidence="3 4">
    <name type="scientific">Nonlabens agnitus</name>
    <dbReference type="NCBI Taxonomy" id="870484"/>
    <lineage>
        <taxon>Bacteria</taxon>
        <taxon>Pseudomonadati</taxon>
        <taxon>Bacteroidota</taxon>
        <taxon>Flavobacteriia</taxon>
        <taxon>Flavobacteriales</taxon>
        <taxon>Flavobacteriaceae</taxon>
        <taxon>Nonlabens</taxon>
    </lineage>
</organism>
<dbReference type="PANTHER" id="PTHR13914">
    <property type="entry name" value="PROLINE OXIDASE"/>
    <property type="match status" value="1"/>
</dbReference>
<dbReference type="Pfam" id="PF01619">
    <property type="entry name" value="Pro_dh"/>
    <property type="match status" value="1"/>
</dbReference>
<gene>
    <name evidence="3" type="ORF">BST86_05245</name>
</gene>
<comment type="caution">
    <text evidence="3">The sequence shown here is derived from an EMBL/GenBank/DDBJ whole genome shotgun (WGS) entry which is preliminary data.</text>
</comment>
<dbReference type="GO" id="GO:0071949">
    <property type="term" value="F:FAD binding"/>
    <property type="evidence" value="ECO:0007669"/>
    <property type="project" value="TreeGrafter"/>
</dbReference>